<dbReference type="EMBL" id="MLKD01000002">
    <property type="protein sequence ID" value="OQE29350.1"/>
    <property type="molecule type" value="Genomic_DNA"/>
</dbReference>
<keyword evidence="3" id="KW-1185">Reference proteome</keyword>
<protein>
    <recommendedName>
        <fullName evidence="4">AA1-like domain-containing protein</fullName>
    </recommendedName>
</protein>
<accession>A0A1V6TTZ0</accession>
<proteinExistence type="predicted"/>
<evidence type="ECO:0000313" key="2">
    <source>
        <dbReference type="EMBL" id="OQE29350.1"/>
    </source>
</evidence>
<name>A0A1V6TTZ0_9EURO</name>
<organism evidence="2 3">
    <name type="scientific">Penicillium steckii</name>
    <dbReference type="NCBI Taxonomy" id="303698"/>
    <lineage>
        <taxon>Eukaryota</taxon>
        <taxon>Fungi</taxon>
        <taxon>Dikarya</taxon>
        <taxon>Ascomycota</taxon>
        <taxon>Pezizomycotina</taxon>
        <taxon>Eurotiomycetes</taxon>
        <taxon>Eurotiomycetidae</taxon>
        <taxon>Eurotiales</taxon>
        <taxon>Aspergillaceae</taxon>
        <taxon>Penicillium</taxon>
    </lineage>
</organism>
<evidence type="ECO:0000313" key="3">
    <source>
        <dbReference type="Proteomes" id="UP000191285"/>
    </source>
</evidence>
<gene>
    <name evidence="2" type="ORF">PENSTE_c002G03067</name>
</gene>
<evidence type="ECO:0000256" key="1">
    <source>
        <dbReference type="SAM" id="SignalP"/>
    </source>
</evidence>
<reference evidence="3" key="1">
    <citation type="journal article" date="2017" name="Nat. Microbiol.">
        <title>Global analysis of biosynthetic gene clusters reveals vast potential of secondary metabolite production in Penicillium species.</title>
        <authorList>
            <person name="Nielsen J.C."/>
            <person name="Grijseels S."/>
            <person name="Prigent S."/>
            <person name="Ji B."/>
            <person name="Dainat J."/>
            <person name="Nielsen K.F."/>
            <person name="Frisvad J.C."/>
            <person name="Workman M."/>
            <person name="Nielsen J."/>
        </authorList>
    </citation>
    <scope>NUCLEOTIDE SEQUENCE [LARGE SCALE GENOMIC DNA]</scope>
    <source>
        <strain evidence="3">IBT 24891</strain>
    </source>
</reference>
<comment type="caution">
    <text evidence="2">The sequence shown here is derived from an EMBL/GenBank/DDBJ whole genome shotgun (WGS) entry which is preliminary data.</text>
</comment>
<dbReference type="OrthoDB" id="4398204at2759"/>
<dbReference type="Proteomes" id="UP000191285">
    <property type="component" value="Unassembled WGS sequence"/>
</dbReference>
<feature type="chain" id="PRO_5012257976" description="AA1-like domain-containing protein" evidence="1">
    <location>
        <begin position="19"/>
        <end position="130"/>
    </location>
</feature>
<keyword evidence="1" id="KW-0732">Signal</keyword>
<evidence type="ECO:0008006" key="4">
    <source>
        <dbReference type="Google" id="ProtNLM"/>
    </source>
</evidence>
<sequence>MKYFTLLAAATLIQGALSGGISTFDGPNCTGKQIDVHFDADKTVPNIAAFQSYRENGYGQREQRIQFYTQTGAPGQCGGEFLYDTWAYDGDYFHSHQCYNIIDHPNTKWHYARCIKSVHATFHSGPGDWR</sequence>
<feature type="signal peptide" evidence="1">
    <location>
        <begin position="1"/>
        <end position="18"/>
    </location>
</feature>
<dbReference type="AlphaFoldDB" id="A0A1V6TTZ0"/>